<evidence type="ECO:0000313" key="3">
    <source>
        <dbReference type="Proteomes" id="UP000236311"/>
    </source>
</evidence>
<dbReference type="Proteomes" id="UP000236311">
    <property type="component" value="Unassembled WGS sequence"/>
</dbReference>
<dbReference type="PROSITE" id="PS51186">
    <property type="entry name" value="GNAT"/>
    <property type="match status" value="1"/>
</dbReference>
<dbReference type="Pfam" id="PF12746">
    <property type="entry name" value="GNAT_acetyltran"/>
    <property type="match status" value="1"/>
</dbReference>
<keyword evidence="3" id="KW-1185">Reference proteome</keyword>
<name>A0A2K4ZB02_9FIRM</name>
<dbReference type="InterPro" id="IPR016181">
    <property type="entry name" value="Acyl_CoA_acyltransferase"/>
</dbReference>
<dbReference type="AlphaFoldDB" id="A0A2K4ZB02"/>
<dbReference type="InterPro" id="IPR027365">
    <property type="entry name" value="GNAT_acetyltra_YdfB-like"/>
</dbReference>
<evidence type="ECO:0000259" key="1">
    <source>
        <dbReference type="PROSITE" id="PS51186"/>
    </source>
</evidence>
<sequence length="116" mass="13082">MMIEIKDTGKAAPLFEGWQETLIWSCLGAVILKDGHPVSGASSYSGYQGGIEIEIDTREDYRRKGLATVCGAKLILECLDRGWYPSWDAQNKWSVALAQKLGYHYDREYTAYEAVR</sequence>
<protein>
    <submittedName>
        <fullName evidence="2">GNAT acetyltransferase</fullName>
    </submittedName>
</protein>
<dbReference type="GO" id="GO:0016747">
    <property type="term" value="F:acyltransferase activity, transferring groups other than amino-acyl groups"/>
    <property type="evidence" value="ECO:0007669"/>
    <property type="project" value="InterPro"/>
</dbReference>
<dbReference type="EMBL" id="OFSM01000002">
    <property type="protein sequence ID" value="SOY27645.1"/>
    <property type="molecule type" value="Genomic_DNA"/>
</dbReference>
<keyword evidence="2" id="KW-0808">Transferase</keyword>
<organism evidence="2 3">
    <name type="scientific">Acetatifactor muris</name>
    <dbReference type="NCBI Taxonomy" id="879566"/>
    <lineage>
        <taxon>Bacteria</taxon>
        <taxon>Bacillati</taxon>
        <taxon>Bacillota</taxon>
        <taxon>Clostridia</taxon>
        <taxon>Lachnospirales</taxon>
        <taxon>Lachnospiraceae</taxon>
        <taxon>Acetatifactor</taxon>
    </lineage>
</organism>
<feature type="domain" description="N-acetyltransferase" evidence="1">
    <location>
        <begin position="1"/>
        <end position="116"/>
    </location>
</feature>
<proteinExistence type="predicted"/>
<evidence type="ECO:0000313" key="2">
    <source>
        <dbReference type="EMBL" id="SOY27645.1"/>
    </source>
</evidence>
<dbReference type="InterPro" id="IPR000182">
    <property type="entry name" value="GNAT_dom"/>
</dbReference>
<dbReference type="PANTHER" id="PTHR31143">
    <property type="match status" value="1"/>
</dbReference>
<dbReference type="Gene3D" id="3.40.630.30">
    <property type="match status" value="1"/>
</dbReference>
<reference evidence="2 3" key="1">
    <citation type="submission" date="2018-01" db="EMBL/GenBank/DDBJ databases">
        <authorList>
            <person name="Gaut B.S."/>
            <person name="Morton B.R."/>
            <person name="Clegg M.T."/>
            <person name="Duvall M.R."/>
        </authorList>
    </citation>
    <scope>NUCLEOTIDE SEQUENCE [LARGE SCALE GENOMIC DNA]</scope>
    <source>
        <strain evidence="2">GP69</strain>
    </source>
</reference>
<gene>
    <name evidence="2" type="ORF">AMURIS_00349</name>
</gene>
<accession>A0A2K4ZB02</accession>
<dbReference type="PANTHER" id="PTHR31143:SF2">
    <property type="entry name" value="FR47-LIKE DOMAIN-CONTAINING PROTEIN-RELATED"/>
    <property type="match status" value="1"/>
</dbReference>
<dbReference type="SUPFAM" id="SSF55729">
    <property type="entry name" value="Acyl-CoA N-acyltransferases (Nat)"/>
    <property type="match status" value="1"/>
</dbReference>